<reference evidence="1" key="1">
    <citation type="submission" date="2018-06" db="EMBL/GenBank/DDBJ databases">
        <authorList>
            <person name="Zhirakovskaya E."/>
        </authorList>
    </citation>
    <scope>NUCLEOTIDE SEQUENCE</scope>
</reference>
<dbReference type="AlphaFoldDB" id="A0A3B0UJA0"/>
<dbReference type="EMBL" id="UOET01000036">
    <property type="protein sequence ID" value="VAW26512.1"/>
    <property type="molecule type" value="Genomic_DNA"/>
</dbReference>
<dbReference type="PROSITE" id="PS51257">
    <property type="entry name" value="PROKAR_LIPOPROTEIN"/>
    <property type="match status" value="1"/>
</dbReference>
<accession>A0A3B0UJA0</accession>
<organism evidence="1">
    <name type="scientific">hydrothermal vent metagenome</name>
    <dbReference type="NCBI Taxonomy" id="652676"/>
    <lineage>
        <taxon>unclassified sequences</taxon>
        <taxon>metagenomes</taxon>
        <taxon>ecological metagenomes</taxon>
    </lineage>
</organism>
<protein>
    <submittedName>
        <fullName evidence="1">Uncharacterized protein</fullName>
    </submittedName>
</protein>
<evidence type="ECO:0000313" key="1">
    <source>
        <dbReference type="EMBL" id="VAW26512.1"/>
    </source>
</evidence>
<gene>
    <name evidence="1" type="ORF">MNBD_BACTEROID07-48</name>
</gene>
<proteinExistence type="predicted"/>
<name>A0A3B0UJA0_9ZZZZ</name>
<sequence>MKVKIFFTAILLSGLVFSSGCGKIKSLLDVKFDANYTVNLNMSVPAASSTLKSVQSSFEGSATVDPTSNSDVSKYLNLIKSWTVNSITGTFNNVTKEAVLQNGTLTFTSDAGTASWTFTNVQIKNGGTITIDNTSGQLDELSKILSAKKVFTVSFTGTTDKDDFTFTLSLEINSTVVANPLGSK</sequence>